<proteinExistence type="predicted"/>
<accession>A0A139LJI0</accession>
<dbReference type="Proteomes" id="UP000070319">
    <property type="component" value="Unassembled WGS sequence"/>
</dbReference>
<dbReference type="EMBL" id="LTDF01000073">
    <property type="protein sequence ID" value="KXT51565.1"/>
    <property type="molecule type" value="Genomic_DNA"/>
</dbReference>
<evidence type="ECO:0000313" key="1">
    <source>
        <dbReference type="EMBL" id="KXT51565.1"/>
    </source>
</evidence>
<protein>
    <submittedName>
        <fullName evidence="1">Uncharacterized protein</fullName>
    </submittedName>
</protein>
<comment type="caution">
    <text evidence="1">The sequence shown here is derived from an EMBL/GenBank/DDBJ whole genome shotgun (WGS) entry which is preliminary data.</text>
</comment>
<reference evidence="1 2" key="1">
    <citation type="submission" date="2016-02" db="EMBL/GenBank/DDBJ databases">
        <authorList>
            <person name="Wen L."/>
            <person name="He K."/>
            <person name="Yang H."/>
        </authorList>
    </citation>
    <scope>NUCLEOTIDE SEQUENCE [LARGE SCALE GENOMIC DNA]</scope>
    <source>
        <strain evidence="1 2">KLE1704</strain>
    </source>
</reference>
<dbReference type="AlphaFoldDB" id="A0A139LJI0"/>
<dbReference type="PATRIC" id="fig|329854.7.peg.1851"/>
<name>A0A139LJI0_9BACE</name>
<gene>
    <name evidence="1" type="ORF">HMPREF2531_01817</name>
</gene>
<sequence length="69" mass="7965">MASFKRQIHNAYSVHLQHLQYIYVTPAIHFHNTCTVQIKHLCPVIILLNTYKQNLSPPITTQPLVARSL</sequence>
<organism evidence="1">
    <name type="scientific">Bacteroides intestinalis</name>
    <dbReference type="NCBI Taxonomy" id="329854"/>
    <lineage>
        <taxon>Bacteria</taxon>
        <taxon>Pseudomonadati</taxon>
        <taxon>Bacteroidota</taxon>
        <taxon>Bacteroidia</taxon>
        <taxon>Bacteroidales</taxon>
        <taxon>Bacteroidaceae</taxon>
        <taxon>Bacteroides</taxon>
    </lineage>
</organism>
<evidence type="ECO:0000313" key="2">
    <source>
        <dbReference type="Proteomes" id="UP000070319"/>
    </source>
</evidence>